<dbReference type="InterPro" id="IPR044143">
    <property type="entry name" value="GlgB_N_E_set_prok"/>
</dbReference>
<evidence type="ECO:0000256" key="6">
    <source>
        <dbReference type="ARBA" id="ARBA00022676"/>
    </source>
</evidence>
<keyword evidence="8 10" id="KW-0320">Glycogen biosynthesis</keyword>
<dbReference type="NCBIfam" id="NF003811">
    <property type="entry name" value="PRK05402.1"/>
    <property type="match status" value="1"/>
</dbReference>
<comment type="subunit">
    <text evidence="10">Monomer.</text>
</comment>
<dbReference type="InterPro" id="IPR006047">
    <property type="entry name" value="GH13_cat_dom"/>
</dbReference>
<dbReference type="GO" id="GO:0005978">
    <property type="term" value="P:glycogen biosynthetic process"/>
    <property type="evidence" value="ECO:0007669"/>
    <property type="project" value="UniProtKB-UniRule"/>
</dbReference>
<dbReference type="InterPro" id="IPR037439">
    <property type="entry name" value="Branching_enzy"/>
</dbReference>
<evidence type="ECO:0000313" key="13">
    <source>
        <dbReference type="EMBL" id="CRH06801.1"/>
    </source>
</evidence>
<comment type="catalytic activity">
    <reaction evidence="1 10">
        <text>Transfers a segment of a (1-&gt;4)-alpha-D-glucan chain to a primary hydroxy group in a similar glucan chain.</text>
        <dbReference type="EC" id="2.4.1.18"/>
    </reaction>
</comment>
<dbReference type="Pfam" id="PF02922">
    <property type="entry name" value="CBM_48"/>
    <property type="match status" value="1"/>
</dbReference>
<dbReference type="Gene3D" id="2.60.40.10">
    <property type="entry name" value="Immunoglobulins"/>
    <property type="match status" value="1"/>
</dbReference>
<dbReference type="CDD" id="cd11322">
    <property type="entry name" value="AmyAc_Glg_BE"/>
    <property type="match status" value="1"/>
</dbReference>
<proteinExistence type="inferred from homology"/>
<dbReference type="Pfam" id="PF22019">
    <property type="entry name" value="GlgB_N"/>
    <property type="match status" value="1"/>
</dbReference>
<dbReference type="GO" id="GO:0004553">
    <property type="term" value="F:hydrolase activity, hydrolyzing O-glycosyl compounds"/>
    <property type="evidence" value="ECO:0007669"/>
    <property type="project" value="InterPro"/>
</dbReference>
<comment type="similarity">
    <text evidence="4 10">Belongs to the glycosyl hydrolase 13 family. GlgB subfamily.</text>
</comment>
<evidence type="ECO:0000256" key="8">
    <source>
        <dbReference type="ARBA" id="ARBA00023056"/>
    </source>
</evidence>
<dbReference type="Gene3D" id="3.20.20.80">
    <property type="entry name" value="Glycosidases"/>
    <property type="match status" value="1"/>
</dbReference>
<dbReference type="Pfam" id="PF02806">
    <property type="entry name" value="Alpha-amylase_C"/>
    <property type="match status" value="1"/>
</dbReference>
<feature type="domain" description="Glycosyl hydrolase family 13 catalytic" evidence="12">
    <location>
        <begin position="266"/>
        <end position="632"/>
    </location>
</feature>
<dbReference type="InterPro" id="IPR013780">
    <property type="entry name" value="Glyco_hydro_b"/>
</dbReference>
<name>A0A1S7LLS3_MAGMO</name>
<dbReference type="Gene3D" id="2.60.40.1180">
    <property type="entry name" value="Golgi alpha-mannosidase II"/>
    <property type="match status" value="1"/>
</dbReference>
<reference evidence="13" key="1">
    <citation type="submission" date="2015-04" db="EMBL/GenBank/DDBJ databases">
        <authorList>
            <person name="Syromyatnikov M.Y."/>
            <person name="Popov V.N."/>
        </authorList>
    </citation>
    <scope>NUCLEOTIDE SEQUENCE</scope>
    <source>
        <strain evidence="13">MO-1</strain>
    </source>
</reference>
<dbReference type="InterPro" id="IPR014756">
    <property type="entry name" value="Ig_E-set"/>
</dbReference>
<evidence type="ECO:0000256" key="10">
    <source>
        <dbReference type="HAMAP-Rule" id="MF_00685"/>
    </source>
</evidence>
<protein>
    <recommendedName>
        <fullName evidence="10">1,4-alpha-glucan branching enzyme GlgB</fullName>
        <ecNumber evidence="10">2.4.1.18</ecNumber>
    </recommendedName>
    <alternativeName>
        <fullName evidence="10">1,4-alpha-D-glucan:1,4-alpha-D-glucan 6-glucosyl-transferase</fullName>
    </alternativeName>
    <alternativeName>
        <fullName evidence="10">Alpha-(1-&gt;4)-glucan branching enzyme</fullName>
    </alternativeName>
    <alternativeName>
        <fullName evidence="10">Glycogen branching enzyme</fullName>
        <shortName evidence="10">BE</shortName>
    </alternativeName>
</protein>
<evidence type="ECO:0000256" key="1">
    <source>
        <dbReference type="ARBA" id="ARBA00000826"/>
    </source>
</evidence>
<dbReference type="NCBIfam" id="NF008967">
    <property type="entry name" value="PRK12313.1"/>
    <property type="match status" value="1"/>
</dbReference>
<gene>
    <name evidence="10 13" type="primary">glgB</name>
    <name evidence="13" type="ORF">MAGMO_2646</name>
</gene>
<dbReference type="InterPro" id="IPR013783">
    <property type="entry name" value="Ig-like_fold"/>
</dbReference>
<dbReference type="InterPro" id="IPR054169">
    <property type="entry name" value="GlgB_N"/>
</dbReference>
<dbReference type="FunFam" id="2.60.40.1180:FF:000002">
    <property type="entry name" value="1,4-alpha-glucan branching enzyme GlgB"/>
    <property type="match status" value="1"/>
</dbReference>
<keyword evidence="9 10" id="KW-0119">Carbohydrate metabolism</keyword>
<dbReference type="InterPro" id="IPR006407">
    <property type="entry name" value="GlgB"/>
</dbReference>
<evidence type="ECO:0000256" key="9">
    <source>
        <dbReference type="ARBA" id="ARBA00023277"/>
    </source>
</evidence>
<evidence type="ECO:0000256" key="7">
    <source>
        <dbReference type="ARBA" id="ARBA00022679"/>
    </source>
</evidence>
<dbReference type="EC" id="2.4.1.18" evidence="10"/>
<dbReference type="UniPathway" id="UPA00164"/>
<feature type="active site" description="Proton donor" evidence="10 11">
    <location>
        <position position="465"/>
    </location>
</feature>
<dbReference type="GO" id="GO:0005829">
    <property type="term" value="C:cytosol"/>
    <property type="evidence" value="ECO:0007669"/>
    <property type="project" value="TreeGrafter"/>
</dbReference>
<dbReference type="SMART" id="SM00642">
    <property type="entry name" value="Aamy"/>
    <property type="match status" value="1"/>
</dbReference>
<dbReference type="HAMAP" id="MF_00685">
    <property type="entry name" value="GlgB"/>
    <property type="match status" value="1"/>
</dbReference>
<dbReference type="AlphaFoldDB" id="A0A1S7LLS3"/>
<dbReference type="SUPFAM" id="SSF81296">
    <property type="entry name" value="E set domains"/>
    <property type="match status" value="2"/>
</dbReference>
<feature type="active site" description="Nucleophile" evidence="10 11">
    <location>
        <position position="414"/>
    </location>
</feature>
<dbReference type="PANTHER" id="PTHR43651">
    <property type="entry name" value="1,4-ALPHA-GLUCAN-BRANCHING ENZYME"/>
    <property type="match status" value="1"/>
</dbReference>
<dbReference type="GO" id="GO:0043169">
    <property type="term" value="F:cation binding"/>
    <property type="evidence" value="ECO:0007669"/>
    <property type="project" value="InterPro"/>
</dbReference>
<dbReference type="NCBIfam" id="TIGR01515">
    <property type="entry name" value="branching_enzym"/>
    <property type="match status" value="1"/>
</dbReference>
<comment type="function">
    <text evidence="2 10">Catalyzes the formation of the alpha-1,6-glucosidic linkages in glycogen by scission of a 1,4-alpha-linked oligosaccharide from growing alpha-1,4-glucan chains and the subsequent attachment of the oligosaccharide to the alpha-1,6 position.</text>
</comment>
<dbReference type="GO" id="GO:0003844">
    <property type="term" value="F:1,4-alpha-glucan branching enzyme activity"/>
    <property type="evidence" value="ECO:0007669"/>
    <property type="project" value="UniProtKB-UniRule"/>
</dbReference>
<dbReference type="InterPro" id="IPR017853">
    <property type="entry name" value="GH"/>
</dbReference>
<dbReference type="CDD" id="cd02855">
    <property type="entry name" value="E_set_GBE_prok_N"/>
    <property type="match status" value="1"/>
</dbReference>
<dbReference type="SUPFAM" id="SSF51011">
    <property type="entry name" value="Glycosyl hydrolase domain"/>
    <property type="match status" value="1"/>
</dbReference>
<dbReference type="PIRSF" id="PIRSF000463">
    <property type="entry name" value="GlgB"/>
    <property type="match status" value="1"/>
</dbReference>
<sequence>MPYELEALNRLASGDLDDPFELLGRHERSDGEVEVLVYLPQSQRAILVDLGVEMRPLEQPGFFHWSGPGKRLPHFYRLQQTDRRGNHSTFYDPYAFPPQLTDTDMELFAQGQHRQAGSFLGAHAVESEGIPGIRFAVWAPHAKRVGIVGDFNGWNSQQHPMRLRKSYGIWELFIPDLPLPSSHKGVDHHPRYLYELVTQDGYTQRKADPCASAFQLNPELVSLAAPPSNYSWQDQAWLHQRSQHNWVHAPISIYEVELGSWLGAGERRNSNYRELGQKLADYCHDMGFSHVELLPLLESVDGDGASYQTVGFFAPTSRFGNADDFRAMVDQLHMQNIGVLLNWSPSYLPCHHQGLTHFDGTALYEMPCSRDEEPPPHGQLQATFDFGRPEVRSFLISSAIQLIQQFHLDGLRLDNVAAMLYLDYHRSNWQPNKFGGRENLEAIAFLRELSQAVSQNCVGVELIAEESTAWPQVTRPPELGGLGFGMKWNMGWVGDIMRYMTQDPIHRKYHHDHLTFSLHYSFSEQFILPFSHKEVDEEKGSLLSRMPGDEWQKFANLRLLFTTLFTHPGKKLLFMGNEIAQPEPWQRDRPTPWHLLEYHNHRGMQNLVRDLNQLFKQERALHGEDFSWDGFRWIDSHDHEQSIISFLRIYEHEELVIVLNFTPIPRAEYRIGVPKAGVYTELFNADSSHYGGSNYGNGLARLETVPGEWMMQPYSLVLHVPPMAGLILKLEAGA</sequence>
<keyword evidence="5 10" id="KW-0321">Glycogen metabolism</keyword>
<evidence type="ECO:0000256" key="4">
    <source>
        <dbReference type="ARBA" id="ARBA00009000"/>
    </source>
</evidence>
<keyword evidence="7 10" id="KW-0808">Transferase</keyword>
<evidence type="ECO:0000256" key="3">
    <source>
        <dbReference type="ARBA" id="ARBA00004964"/>
    </source>
</evidence>
<dbReference type="InterPro" id="IPR006048">
    <property type="entry name" value="A-amylase/branching_C"/>
</dbReference>
<dbReference type="InterPro" id="IPR004193">
    <property type="entry name" value="Glyco_hydro_13_N"/>
</dbReference>
<evidence type="ECO:0000256" key="11">
    <source>
        <dbReference type="PIRSR" id="PIRSR000463-1"/>
    </source>
</evidence>
<evidence type="ECO:0000256" key="5">
    <source>
        <dbReference type="ARBA" id="ARBA00022600"/>
    </source>
</evidence>
<organism evidence="13">
    <name type="scientific">Magnetococcus massalia (strain MO-1)</name>
    <dbReference type="NCBI Taxonomy" id="451514"/>
    <lineage>
        <taxon>Bacteria</taxon>
        <taxon>Pseudomonadati</taxon>
        <taxon>Pseudomonadota</taxon>
        <taxon>Magnetococcia</taxon>
        <taxon>Magnetococcales</taxon>
        <taxon>Magnetococcaceae</taxon>
        <taxon>Magnetococcus</taxon>
    </lineage>
</organism>
<keyword evidence="6 10" id="KW-0328">Glycosyltransferase</keyword>
<comment type="pathway">
    <text evidence="3 10">Glycan biosynthesis; glycogen biosynthesis.</text>
</comment>
<evidence type="ECO:0000256" key="2">
    <source>
        <dbReference type="ARBA" id="ARBA00002953"/>
    </source>
</evidence>
<dbReference type="PANTHER" id="PTHR43651:SF3">
    <property type="entry name" value="1,4-ALPHA-GLUCAN-BRANCHING ENZYME"/>
    <property type="match status" value="1"/>
</dbReference>
<accession>A0A1S7LLS3</accession>
<evidence type="ECO:0000259" key="12">
    <source>
        <dbReference type="SMART" id="SM00642"/>
    </source>
</evidence>
<dbReference type="EMBL" id="LO017727">
    <property type="protein sequence ID" value="CRH06801.1"/>
    <property type="molecule type" value="Genomic_DNA"/>
</dbReference>
<dbReference type="SUPFAM" id="SSF51445">
    <property type="entry name" value="(Trans)glycosidases"/>
    <property type="match status" value="1"/>
</dbReference>